<dbReference type="GO" id="GO:0008784">
    <property type="term" value="F:alanine racemase activity"/>
    <property type="evidence" value="ECO:0007669"/>
    <property type="project" value="UniProtKB-UniRule"/>
</dbReference>
<keyword evidence="9" id="KW-1185">Reference proteome</keyword>
<dbReference type="EC" id="5.1.1.1" evidence="4"/>
<keyword evidence="2 4" id="KW-0663">Pyridoxal phosphate</keyword>
<dbReference type="Pfam" id="PF00842">
    <property type="entry name" value="Ala_racemase_C"/>
    <property type="match status" value="1"/>
</dbReference>
<feature type="active site" description="Proton acceptor; specific for D-alanine" evidence="4">
    <location>
        <position position="41"/>
    </location>
</feature>
<dbReference type="Proteomes" id="UP000016307">
    <property type="component" value="Unassembled WGS sequence"/>
</dbReference>
<feature type="modified residue" description="N6-(pyridoxal phosphate)lysine" evidence="4 5">
    <location>
        <position position="41"/>
    </location>
</feature>
<dbReference type="InterPro" id="IPR029066">
    <property type="entry name" value="PLP-binding_barrel"/>
</dbReference>
<dbReference type="EMBL" id="AOSS01000072">
    <property type="protein sequence ID" value="ERF57673.1"/>
    <property type="molecule type" value="Genomic_DNA"/>
</dbReference>
<dbReference type="PROSITE" id="PS00395">
    <property type="entry name" value="ALANINE_RACEMASE"/>
    <property type="match status" value="1"/>
</dbReference>
<evidence type="ECO:0000313" key="9">
    <source>
        <dbReference type="Proteomes" id="UP000016307"/>
    </source>
</evidence>
<evidence type="ECO:0000256" key="2">
    <source>
        <dbReference type="ARBA" id="ARBA00022898"/>
    </source>
</evidence>
<dbReference type="PANTHER" id="PTHR30511">
    <property type="entry name" value="ALANINE RACEMASE"/>
    <property type="match status" value="1"/>
</dbReference>
<dbReference type="SMART" id="SM01005">
    <property type="entry name" value="Ala_racemase_C"/>
    <property type="match status" value="1"/>
</dbReference>
<dbReference type="AlphaFoldDB" id="U1FDJ2"/>
<evidence type="ECO:0000259" key="7">
    <source>
        <dbReference type="SMART" id="SM01005"/>
    </source>
</evidence>
<dbReference type="Gene3D" id="2.40.37.10">
    <property type="entry name" value="Lyase, Ornithine Decarboxylase, Chain A, domain 1"/>
    <property type="match status" value="1"/>
</dbReference>
<feature type="binding site" evidence="4 6">
    <location>
        <position position="140"/>
    </location>
    <ligand>
        <name>substrate</name>
    </ligand>
</feature>
<evidence type="ECO:0000256" key="3">
    <source>
        <dbReference type="ARBA" id="ARBA00023235"/>
    </source>
</evidence>
<comment type="similarity">
    <text evidence="4">Belongs to the alanine racemase family.</text>
</comment>
<comment type="catalytic activity">
    <reaction evidence="4">
        <text>L-alanine = D-alanine</text>
        <dbReference type="Rhea" id="RHEA:20249"/>
        <dbReference type="ChEBI" id="CHEBI:57416"/>
        <dbReference type="ChEBI" id="CHEBI:57972"/>
        <dbReference type="EC" id="5.1.1.1"/>
    </reaction>
</comment>
<sequence length="380" mass="40100">MASMPYCPSPSQAVVDLAAIVHNLGQVREQAGGRQVMFAVKGDGYGHGASQCALEAQRTNAADWFAVANVAEGQKLIAAGITRPILKLSPALPHDLDAAATSGMRLTVTDDTNIAATGRSARRLARTVKVHIGVDTGMGRIGLPAGELLRLADLVDREPNLELEGVFTHLPLADTPDGEDFTTHQIEDFLAAVERTATSRGPIAQVHVANSGAVLGHDLGATTMVRTGIAAYGYDPNPSLQRANLRPALAWRSWVSFVKQVAPGTNIGYGRTWTAERSTTIATIPVGYADGFPRLLSNRGVVLLGGRRCPVVGRVCMDQIMVDAGPHAGTKVGDEAVLIGSQAGETITADDMATAAETISYEITSGLTARVDRYWINASQ</sequence>
<dbReference type="HAMAP" id="MF_01201">
    <property type="entry name" value="Ala_racemase"/>
    <property type="match status" value="1"/>
</dbReference>
<evidence type="ECO:0000256" key="4">
    <source>
        <dbReference type="HAMAP-Rule" id="MF_01201"/>
    </source>
</evidence>
<feature type="domain" description="Alanine racemase C-terminal" evidence="7">
    <location>
        <begin position="248"/>
        <end position="376"/>
    </location>
</feature>
<dbReference type="Gene3D" id="3.20.20.10">
    <property type="entry name" value="Alanine racemase"/>
    <property type="match status" value="1"/>
</dbReference>
<feature type="active site" description="Proton acceptor; specific for L-alanine" evidence="4">
    <location>
        <position position="269"/>
    </location>
</feature>
<dbReference type="CDD" id="cd00430">
    <property type="entry name" value="PLPDE_III_AR"/>
    <property type="match status" value="1"/>
</dbReference>
<comment type="pathway">
    <text evidence="4">Amino-acid biosynthesis; D-alanine biosynthesis; D-alanine from L-alanine: step 1/1.</text>
</comment>
<dbReference type="GO" id="GO:0030632">
    <property type="term" value="P:D-alanine biosynthetic process"/>
    <property type="evidence" value="ECO:0007669"/>
    <property type="project" value="UniProtKB-UniRule"/>
</dbReference>
<evidence type="ECO:0000256" key="6">
    <source>
        <dbReference type="PIRSR" id="PIRSR600821-52"/>
    </source>
</evidence>
<dbReference type="SUPFAM" id="SSF50621">
    <property type="entry name" value="Alanine racemase C-terminal domain-like"/>
    <property type="match status" value="1"/>
</dbReference>
<evidence type="ECO:0000313" key="8">
    <source>
        <dbReference type="EMBL" id="ERF57673.1"/>
    </source>
</evidence>
<name>U1FDJ2_9ACTN</name>
<proteinExistence type="inferred from homology"/>
<dbReference type="InterPro" id="IPR001608">
    <property type="entry name" value="Ala_racemase_N"/>
</dbReference>
<protein>
    <recommendedName>
        <fullName evidence="4">Alanine racemase</fullName>
        <ecNumber evidence="4">5.1.1.1</ecNumber>
    </recommendedName>
</protein>
<comment type="caution">
    <text evidence="8">The sequence shown here is derived from an EMBL/GenBank/DDBJ whole genome shotgun (WGS) entry which is preliminary data.</text>
</comment>
<accession>U1FDJ2</accession>
<feature type="binding site" evidence="4 6">
    <location>
        <position position="317"/>
    </location>
    <ligand>
        <name>substrate</name>
    </ligand>
</feature>
<dbReference type="NCBIfam" id="TIGR00492">
    <property type="entry name" value="alr"/>
    <property type="match status" value="1"/>
</dbReference>
<dbReference type="InterPro" id="IPR020622">
    <property type="entry name" value="Ala_racemase_pyridoxalP-BS"/>
</dbReference>
<dbReference type="PRINTS" id="PR00992">
    <property type="entry name" value="ALARACEMASE"/>
</dbReference>
<evidence type="ECO:0000256" key="5">
    <source>
        <dbReference type="PIRSR" id="PIRSR600821-50"/>
    </source>
</evidence>
<dbReference type="GO" id="GO:0005829">
    <property type="term" value="C:cytosol"/>
    <property type="evidence" value="ECO:0007669"/>
    <property type="project" value="TreeGrafter"/>
</dbReference>
<dbReference type="GO" id="GO:0030170">
    <property type="term" value="F:pyridoxal phosphate binding"/>
    <property type="evidence" value="ECO:0007669"/>
    <property type="project" value="UniProtKB-UniRule"/>
</dbReference>
<dbReference type="PATRIC" id="fig|1160719.4.peg.492"/>
<dbReference type="InterPro" id="IPR009006">
    <property type="entry name" value="Ala_racemase/Decarboxylase_C"/>
</dbReference>
<dbReference type="InterPro" id="IPR000821">
    <property type="entry name" value="Ala_racemase"/>
</dbReference>
<organism evidence="8 9">
    <name type="scientific">Cutibacterium granulosum DSM 20700</name>
    <dbReference type="NCBI Taxonomy" id="1160719"/>
    <lineage>
        <taxon>Bacteria</taxon>
        <taxon>Bacillati</taxon>
        <taxon>Actinomycetota</taxon>
        <taxon>Actinomycetes</taxon>
        <taxon>Propionibacteriales</taxon>
        <taxon>Propionibacteriaceae</taxon>
        <taxon>Cutibacterium</taxon>
    </lineage>
</organism>
<gene>
    <name evidence="8" type="ORF">H641_02578</name>
</gene>
<dbReference type="InterPro" id="IPR011079">
    <property type="entry name" value="Ala_racemase_C"/>
</dbReference>
<keyword evidence="3 4" id="KW-0413">Isomerase</keyword>
<comment type="function">
    <text evidence="4">Catalyzes the interconversion of L-alanine and D-alanine. May also act on other amino acids.</text>
</comment>
<reference evidence="8 9" key="1">
    <citation type="journal article" date="2013" name="BMC Genomics">
        <title>Comparative genomics reveals distinct host-interacting traits of three major human-associated propionibacteria.</title>
        <authorList>
            <person name="Mak T.N."/>
            <person name="Schmid M."/>
            <person name="Brzuszkiewicz E."/>
            <person name="Zeng G."/>
            <person name="Meyer R."/>
            <person name="Sfanos K.S."/>
            <person name="Brinkmann V."/>
            <person name="Meyer T.F."/>
            <person name="Bruggemann H."/>
        </authorList>
    </citation>
    <scope>NUCLEOTIDE SEQUENCE [LARGE SCALE GENOMIC DNA]</scope>
    <source>
        <strain evidence="8 9">DSM 20700</strain>
    </source>
</reference>
<evidence type="ECO:0000256" key="1">
    <source>
        <dbReference type="ARBA" id="ARBA00001933"/>
    </source>
</evidence>
<dbReference type="PANTHER" id="PTHR30511:SF0">
    <property type="entry name" value="ALANINE RACEMASE, CATABOLIC-RELATED"/>
    <property type="match status" value="1"/>
</dbReference>
<dbReference type="UniPathway" id="UPA00042">
    <property type="reaction ID" value="UER00497"/>
</dbReference>
<comment type="cofactor">
    <cofactor evidence="1 4 5">
        <name>pyridoxal 5'-phosphate</name>
        <dbReference type="ChEBI" id="CHEBI:597326"/>
    </cofactor>
</comment>
<dbReference type="Pfam" id="PF01168">
    <property type="entry name" value="Ala_racemase_N"/>
    <property type="match status" value="1"/>
</dbReference>
<dbReference type="SUPFAM" id="SSF51419">
    <property type="entry name" value="PLP-binding barrel"/>
    <property type="match status" value="1"/>
</dbReference>